<proteinExistence type="predicted"/>
<accession>A0A4Y7X8R7</accession>
<dbReference type="Proteomes" id="UP000297834">
    <property type="component" value="Unassembled WGS sequence"/>
</dbReference>
<dbReference type="GO" id="GO:0016491">
    <property type="term" value="F:oxidoreductase activity"/>
    <property type="evidence" value="ECO:0007669"/>
    <property type="project" value="UniProtKB-KW"/>
</dbReference>
<sequence length="427" mass="46762">MSTSTNNANNSTTIASTYNLQGFNFKNRMIKGAMSEGLANKAGEVNDKHLKLYETWAQGGLGCSITGNVMVDINAKNEPGVVAIEDEHDLPALTQWANIGKQYNMIQLVQLSHPGRQCPKGLNKETVAPSAIPFSPALSTFFGTPRALTEAEILDIIRRFGNAARICKKAGFEGVQLHGAHGYLISQFLSPLTNQRMDQWGGSIENRMRFLLEVYREVRKQTGDNFIVSVKLNSADFQRGGFSEEDAIAVFRAIDAEGIDFIEISGGTYEAPAMAGAKRKKRGEAVKQSTVEREAYFLEFAEKIRQEVKTALMVTGGFRTRQGMDGALQSGACDFIGIARPLAVETDAPDHLLAGNASVRYAVKPIKTGVPMLDKMAVMEVIWYAAQFKAIGQGKKPKPNLSPLLVLANYARGNIKAVLQRRTRLRA</sequence>
<dbReference type="EMBL" id="SNTY01000085">
    <property type="protein sequence ID" value="TEU23418.1"/>
    <property type="molecule type" value="Genomic_DNA"/>
</dbReference>
<dbReference type="InterPro" id="IPR013785">
    <property type="entry name" value="Aldolase_TIM"/>
</dbReference>
<reference evidence="4 5" key="1">
    <citation type="submission" date="2019-03" db="EMBL/GenBank/DDBJ databases">
        <title>Alkanindiges illinoisensis: a potential pathogenic isolated from ascites of a gastric cancer patient with abdominal metastasis.</title>
        <authorList>
            <person name="Hu X."/>
            <person name="Yang B."/>
            <person name="Yan X."/>
            <person name="Lin L."/>
            <person name="Zhao H."/>
            <person name="Zhou F."/>
            <person name="Su B."/>
            <person name="Chen J."/>
            <person name="Rui Y."/>
            <person name="Wang Q."/>
            <person name="Zheng L."/>
        </authorList>
    </citation>
    <scope>NUCLEOTIDE SEQUENCE [LARGE SCALE GENOMIC DNA]</scope>
    <source>
        <strain evidence="4 5">NFYY 23406</strain>
    </source>
</reference>
<dbReference type="PANTHER" id="PTHR43656:SF2">
    <property type="entry name" value="BINDING OXIDOREDUCTASE, PUTATIVE (AFU_ORTHOLOGUE AFUA_2G08260)-RELATED"/>
    <property type="match status" value="1"/>
</dbReference>
<dbReference type="Pfam" id="PF00724">
    <property type="entry name" value="Oxidored_FMN"/>
    <property type="match status" value="1"/>
</dbReference>
<comment type="caution">
    <text evidence="4">The sequence shown here is derived from an EMBL/GenBank/DDBJ whole genome shotgun (WGS) entry which is preliminary data.</text>
</comment>
<keyword evidence="2" id="KW-0560">Oxidoreductase</keyword>
<dbReference type="OrthoDB" id="8523426at2"/>
<evidence type="ECO:0000313" key="5">
    <source>
        <dbReference type="Proteomes" id="UP000297834"/>
    </source>
</evidence>
<keyword evidence="5" id="KW-1185">Reference proteome</keyword>
<evidence type="ECO:0000259" key="3">
    <source>
        <dbReference type="Pfam" id="PF00724"/>
    </source>
</evidence>
<dbReference type="PANTHER" id="PTHR43656">
    <property type="entry name" value="BINDING OXIDOREDUCTASE, PUTATIVE (AFU_ORTHOLOGUE AFUA_2G08260)-RELATED"/>
    <property type="match status" value="1"/>
</dbReference>
<dbReference type="InterPro" id="IPR001155">
    <property type="entry name" value="OxRdtase_FMN_N"/>
</dbReference>
<dbReference type="SUPFAM" id="SSF51395">
    <property type="entry name" value="FMN-linked oxidoreductases"/>
    <property type="match status" value="1"/>
</dbReference>
<protein>
    <submittedName>
        <fullName evidence="4">NADH:flavin oxidoreductase/NADH oxidase family protein</fullName>
    </submittedName>
</protein>
<dbReference type="STRING" id="1120977.GCA_000619845_01495"/>
<keyword evidence="1" id="KW-0285">Flavoprotein</keyword>
<evidence type="ECO:0000313" key="4">
    <source>
        <dbReference type="EMBL" id="TEU23418.1"/>
    </source>
</evidence>
<evidence type="ECO:0000256" key="2">
    <source>
        <dbReference type="ARBA" id="ARBA00023002"/>
    </source>
</evidence>
<evidence type="ECO:0000256" key="1">
    <source>
        <dbReference type="ARBA" id="ARBA00022630"/>
    </source>
</evidence>
<dbReference type="CDD" id="cd04733">
    <property type="entry name" value="OYE_like_2_FMN"/>
    <property type="match status" value="1"/>
</dbReference>
<dbReference type="Gene3D" id="3.20.20.70">
    <property type="entry name" value="Aldolase class I"/>
    <property type="match status" value="1"/>
</dbReference>
<dbReference type="GO" id="GO:0010181">
    <property type="term" value="F:FMN binding"/>
    <property type="evidence" value="ECO:0007669"/>
    <property type="project" value="InterPro"/>
</dbReference>
<organism evidence="4 5">
    <name type="scientific">Alkanindiges illinoisensis</name>
    <dbReference type="NCBI Taxonomy" id="197183"/>
    <lineage>
        <taxon>Bacteria</taxon>
        <taxon>Pseudomonadati</taxon>
        <taxon>Pseudomonadota</taxon>
        <taxon>Gammaproteobacteria</taxon>
        <taxon>Moraxellales</taxon>
        <taxon>Moraxellaceae</taxon>
        <taxon>Alkanindiges</taxon>
    </lineage>
</organism>
<gene>
    <name evidence="4" type="ORF">E2B99_13855</name>
</gene>
<feature type="domain" description="NADH:flavin oxidoreductase/NADH oxidase N-terminal" evidence="3">
    <location>
        <begin position="24"/>
        <end position="349"/>
    </location>
</feature>
<name>A0A4Y7X8R7_9GAMM</name>
<dbReference type="InterPro" id="IPR051799">
    <property type="entry name" value="NADH_flavin_oxidoreductase"/>
</dbReference>
<dbReference type="AlphaFoldDB" id="A0A4Y7X8R7"/>